<comment type="subcellular location">
    <subcellularLocation>
        <location evidence="1">Endoplasmic reticulum</location>
    </subcellularLocation>
    <subcellularLocation>
        <location evidence="2">Golgi apparatus</location>
    </subcellularLocation>
</comment>
<keyword evidence="4 15" id="KW-0813">Transport</keyword>
<feature type="binding site" evidence="12">
    <location>
        <position position="36"/>
    </location>
    <ligand>
        <name>GTP</name>
        <dbReference type="ChEBI" id="CHEBI:37565"/>
    </ligand>
</feature>
<dbReference type="InterPro" id="IPR006687">
    <property type="entry name" value="Small_GTPase_SAR1"/>
</dbReference>
<feature type="binding site" evidence="12">
    <location>
        <position position="37"/>
    </location>
    <ligand>
        <name>GTP</name>
        <dbReference type="ChEBI" id="CHEBI:37565"/>
    </ligand>
</feature>
<feature type="binding site" evidence="12">
    <location>
        <position position="136"/>
    </location>
    <ligand>
        <name>GTP</name>
        <dbReference type="ChEBI" id="CHEBI:37565"/>
    </ligand>
</feature>
<dbReference type="EMBL" id="HBGK01011087">
    <property type="protein sequence ID" value="CAD9276879.1"/>
    <property type="molecule type" value="Transcribed_RNA"/>
</dbReference>
<feature type="binding site" evidence="12">
    <location>
        <position position="196"/>
    </location>
    <ligand>
        <name>GTP</name>
        <dbReference type="ChEBI" id="CHEBI:37565"/>
    </ligand>
</feature>
<gene>
    <name evidence="16" type="ORF">GOCE00092_LOCUS5788</name>
</gene>
<sequence>MGLFDYWRSLVSTLWRSLGFEGKSGSLLLLGLDNAGKTTLLHRLRTGTLRNYPPTDRPQLTEHFSAAGITFRAWDLGGHEAVRHLWTDYAPEVDGVLFLVDSSDHDRIDEAGYELDHLLGEKILPATIPVAICVNKCDLEAALDTPSICEKMQYNDLLDLRLKHHQEQQTAAAESNGNTSSNRTSDARLQVFRISVLRGEGYQEALKWIGTFL</sequence>
<feature type="binding site" evidence="12">
    <location>
        <position position="38"/>
    </location>
    <ligand>
        <name>GTP</name>
        <dbReference type="ChEBI" id="CHEBI:37565"/>
    </ligand>
</feature>
<feature type="binding site" evidence="12">
    <location>
        <position position="197"/>
    </location>
    <ligand>
        <name>GTP</name>
        <dbReference type="ChEBI" id="CHEBI:37565"/>
    </ligand>
</feature>
<feature type="binding site" evidence="14">
    <location>
        <position position="38"/>
    </location>
    <ligand>
        <name>Mg(2+)</name>
        <dbReference type="ChEBI" id="CHEBI:18420"/>
    </ligand>
</feature>
<dbReference type="Gene3D" id="3.40.50.300">
    <property type="entry name" value="P-loop containing nucleotide triphosphate hydrolases"/>
    <property type="match status" value="1"/>
</dbReference>
<dbReference type="PROSITE" id="PS51422">
    <property type="entry name" value="SAR1"/>
    <property type="match status" value="1"/>
</dbReference>
<keyword evidence="7 15" id="KW-0931">ER-Golgi transport</keyword>
<dbReference type="NCBIfam" id="TIGR00231">
    <property type="entry name" value="small_GTP"/>
    <property type="match status" value="1"/>
</dbReference>
<dbReference type="InterPro" id="IPR005225">
    <property type="entry name" value="Small_GTP-bd"/>
</dbReference>
<evidence type="ECO:0000256" key="2">
    <source>
        <dbReference type="ARBA" id="ARBA00004555"/>
    </source>
</evidence>
<feature type="binding site" evidence="13">
    <location>
        <begin position="31"/>
        <end position="38"/>
    </location>
    <ligand>
        <name>GTP</name>
        <dbReference type="ChEBI" id="CHEBI:37565"/>
    </ligand>
</feature>
<evidence type="ECO:0000256" key="1">
    <source>
        <dbReference type="ARBA" id="ARBA00004240"/>
    </source>
</evidence>
<evidence type="ECO:0000256" key="10">
    <source>
        <dbReference type="ARBA" id="ARBA00023134"/>
    </source>
</evidence>
<dbReference type="SUPFAM" id="SSF52540">
    <property type="entry name" value="P-loop containing nucleoside triphosphate hydrolases"/>
    <property type="match status" value="1"/>
</dbReference>
<evidence type="ECO:0000256" key="6">
    <source>
        <dbReference type="ARBA" id="ARBA00022824"/>
    </source>
</evidence>
<dbReference type="Pfam" id="PF00025">
    <property type="entry name" value="Arf"/>
    <property type="match status" value="1"/>
</dbReference>
<feature type="binding site" evidence="12">
    <location>
        <position position="135"/>
    </location>
    <ligand>
        <name>GTP</name>
        <dbReference type="ChEBI" id="CHEBI:37565"/>
    </ligand>
</feature>
<reference evidence="16" key="1">
    <citation type="submission" date="2021-01" db="EMBL/GenBank/DDBJ databases">
        <authorList>
            <person name="Corre E."/>
            <person name="Pelletier E."/>
            <person name="Niang G."/>
            <person name="Scheremetjew M."/>
            <person name="Finn R."/>
            <person name="Kale V."/>
            <person name="Holt S."/>
            <person name="Cochrane G."/>
            <person name="Meng A."/>
            <person name="Brown T."/>
            <person name="Cohen L."/>
        </authorList>
    </citation>
    <scope>NUCLEOTIDE SEQUENCE</scope>
    <source>
        <strain evidence="16">CCMP 410</strain>
    </source>
</reference>
<dbReference type="GO" id="GO:0006886">
    <property type="term" value="P:intracellular protein transport"/>
    <property type="evidence" value="ECO:0007669"/>
    <property type="project" value="InterPro"/>
</dbReference>
<proteinExistence type="inferred from homology"/>
<dbReference type="PROSITE" id="PS51417">
    <property type="entry name" value="ARF"/>
    <property type="match status" value="1"/>
</dbReference>
<dbReference type="PRINTS" id="PR00328">
    <property type="entry name" value="SAR1GTPBP"/>
</dbReference>
<feature type="binding site" evidence="12">
    <location>
        <position position="39"/>
    </location>
    <ligand>
        <name>GTP</name>
        <dbReference type="ChEBI" id="CHEBI:37565"/>
    </ligand>
</feature>
<dbReference type="AlphaFoldDB" id="A0A7S1UTX9"/>
<dbReference type="InterPro" id="IPR006689">
    <property type="entry name" value="Small_GTPase_ARF/SAR"/>
</dbReference>
<keyword evidence="9 15" id="KW-0333">Golgi apparatus</keyword>
<feature type="binding site" evidence="12">
    <location>
        <position position="138"/>
    </location>
    <ligand>
        <name>GTP</name>
        <dbReference type="ChEBI" id="CHEBI:37565"/>
    </ligand>
</feature>
<keyword evidence="8 15" id="KW-0653">Protein transport</keyword>
<dbReference type="SMART" id="SM00178">
    <property type="entry name" value="SAR"/>
    <property type="match status" value="1"/>
</dbReference>
<evidence type="ECO:0000256" key="11">
    <source>
        <dbReference type="PIRSR" id="PIRSR606687-1"/>
    </source>
</evidence>
<dbReference type="PANTHER" id="PTHR45684">
    <property type="entry name" value="RE74312P"/>
    <property type="match status" value="1"/>
</dbReference>
<dbReference type="GO" id="GO:0005794">
    <property type="term" value="C:Golgi apparatus"/>
    <property type="evidence" value="ECO:0007669"/>
    <property type="project" value="UniProtKB-SubCell"/>
</dbReference>
<feature type="binding site" evidence="13">
    <location>
        <position position="78"/>
    </location>
    <ligand>
        <name>GTP</name>
        <dbReference type="ChEBI" id="CHEBI:37565"/>
    </ligand>
</feature>
<keyword evidence="11" id="KW-0479">Metal-binding</keyword>
<dbReference type="GO" id="GO:0003924">
    <property type="term" value="F:GTPase activity"/>
    <property type="evidence" value="ECO:0007669"/>
    <property type="project" value="InterPro"/>
</dbReference>
<evidence type="ECO:0000256" key="7">
    <source>
        <dbReference type="ARBA" id="ARBA00022892"/>
    </source>
</evidence>
<evidence type="ECO:0000256" key="8">
    <source>
        <dbReference type="ARBA" id="ARBA00022927"/>
    </source>
</evidence>
<dbReference type="SMART" id="SM00177">
    <property type="entry name" value="ARF"/>
    <property type="match status" value="1"/>
</dbReference>
<keyword evidence="10 13" id="KW-0342">GTP-binding</keyword>
<organism evidence="16">
    <name type="scientific">Grammatophora oceanica</name>
    <dbReference type="NCBI Taxonomy" id="210454"/>
    <lineage>
        <taxon>Eukaryota</taxon>
        <taxon>Sar</taxon>
        <taxon>Stramenopiles</taxon>
        <taxon>Ochrophyta</taxon>
        <taxon>Bacillariophyta</taxon>
        <taxon>Fragilariophyceae</taxon>
        <taxon>Fragilariophycidae</taxon>
        <taxon>Rhabdonematales</taxon>
        <taxon>Grammatophoraceae</taxon>
        <taxon>Grammatophora</taxon>
    </lineage>
</organism>
<dbReference type="GO" id="GO:0046872">
    <property type="term" value="F:metal ion binding"/>
    <property type="evidence" value="ECO:0007669"/>
    <property type="project" value="UniProtKB-KW"/>
</dbReference>
<accession>A0A7S1UTX9</accession>
<dbReference type="GO" id="GO:0005783">
    <property type="term" value="C:endoplasmic reticulum"/>
    <property type="evidence" value="ECO:0007669"/>
    <property type="project" value="UniProtKB-SubCell"/>
</dbReference>
<feature type="binding site" evidence="13">
    <location>
        <begin position="135"/>
        <end position="138"/>
    </location>
    <ligand>
        <name>GTP</name>
        <dbReference type="ChEBI" id="CHEBI:37565"/>
    </ligand>
</feature>
<keyword evidence="6 15" id="KW-0256">Endoplasmic reticulum</keyword>
<feature type="binding site" evidence="12">
    <location>
        <position position="34"/>
    </location>
    <ligand>
        <name>GTP</name>
        <dbReference type="ChEBI" id="CHEBI:37565"/>
    </ligand>
</feature>
<evidence type="ECO:0000256" key="9">
    <source>
        <dbReference type="ARBA" id="ARBA00023034"/>
    </source>
</evidence>
<evidence type="ECO:0000256" key="15">
    <source>
        <dbReference type="RuleBase" id="RU003926"/>
    </source>
</evidence>
<dbReference type="GO" id="GO:0016192">
    <property type="term" value="P:vesicle-mediated transport"/>
    <property type="evidence" value="ECO:0007669"/>
    <property type="project" value="UniProtKB-KW"/>
</dbReference>
<evidence type="ECO:0000256" key="5">
    <source>
        <dbReference type="ARBA" id="ARBA00022741"/>
    </source>
</evidence>
<keyword evidence="11" id="KW-0460">Magnesium</keyword>
<feature type="binding site" evidence="14">
    <location>
        <position position="55"/>
    </location>
    <ligand>
        <name>Mg(2+)</name>
        <dbReference type="ChEBI" id="CHEBI:18420"/>
    </ligand>
</feature>
<evidence type="ECO:0000256" key="3">
    <source>
        <dbReference type="ARBA" id="ARBA00007507"/>
    </source>
</evidence>
<name>A0A7S1UTX9_9STRA</name>
<evidence type="ECO:0000256" key="14">
    <source>
        <dbReference type="PIRSR" id="PIRSR606689-2"/>
    </source>
</evidence>
<keyword evidence="5 12" id="KW-0547">Nucleotide-binding</keyword>
<dbReference type="InterPro" id="IPR027417">
    <property type="entry name" value="P-loop_NTPase"/>
</dbReference>
<evidence type="ECO:0000313" key="16">
    <source>
        <dbReference type="EMBL" id="CAD9276879.1"/>
    </source>
</evidence>
<dbReference type="GO" id="GO:0005525">
    <property type="term" value="F:GTP binding"/>
    <property type="evidence" value="ECO:0007669"/>
    <property type="project" value="UniProtKB-KW"/>
</dbReference>
<comment type="similarity">
    <text evidence="3 15">Belongs to the small GTPase superfamily. SAR1 family.</text>
</comment>
<protein>
    <submittedName>
        <fullName evidence="16">Uncharacterized protein</fullName>
    </submittedName>
</protein>
<evidence type="ECO:0000256" key="12">
    <source>
        <dbReference type="PIRSR" id="PIRSR606687-2"/>
    </source>
</evidence>
<evidence type="ECO:0000256" key="4">
    <source>
        <dbReference type="ARBA" id="ARBA00022448"/>
    </source>
</evidence>
<feature type="binding site" evidence="11">
    <location>
        <position position="33"/>
    </location>
    <ligand>
        <name>Mg(2+)</name>
        <dbReference type="ChEBI" id="CHEBI:18420"/>
    </ligand>
</feature>
<evidence type="ECO:0000256" key="13">
    <source>
        <dbReference type="PIRSR" id="PIRSR606689-1"/>
    </source>
</evidence>